<reference evidence="2" key="1">
    <citation type="submission" date="2023-03" db="EMBL/GenBank/DDBJ databases">
        <title>Massive genome expansion in bonnet fungi (Mycena s.s.) driven by repeated elements and novel gene families across ecological guilds.</title>
        <authorList>
            <consortium name="Lawrence Berkeley National Laboratory"/>
            <person name="Harder C.B."/>
            <person name="Miyauchi S."/>
            <person name="Viragh M."/>
            <person name="Kuo A."/>
            <person name="Thoen E."/>
            <person name="Andreopoulos B."/>
            <person name="Lu D."/>
            <person name="Skrede I."/>
            <person name="Drula E."/>
            <person name="Henrissat B."/>
            <person name="Morin E."/>
            <person name="Kohler A."/>
            <person name="Barry K."/>
            <person name="LaButti K."/>
            <person name="Morin E."/>
            <person name="Salamov A."/>
            <person name="Lipzen A."/>
            <person name="Mereny Z."/>
            <person name="Hegedus B."/>
            <person name="Baldrian P."/>
            <person name="Stursova M."/>
            <person name="Weitz H."/>
            <person name="Taylor A."/>
            <person name="Grigoriev I.V."/>
            <person name="Nagy L.G."/>
            <person name="Martin F."/>
            <person name="Kauserud H."/>
        </authorList>
    </citation>
    <scope>NUCLEOTIDE SEQUENCE</scope>
    <source>
        <strain evidence="2">CBHHK188m</strain>
    </source>
</reference>
<feature type="compositionally biased region" description="Polar residues" evidence="1">
    <location>
        <begin position="258"/>
        <end position="269"/>
    </location>
</feature>
<name>A0AAD7K8J5_9AGAR</name>
<gene>
    <name evidence="2" type="ORF">DFH07DRAFT_793075</name>
</gene>
<dbReference type="SUPFAM" id="SSF47113">
    <property type="entry name" value="Histone-fold"/>
    <property type="match status" value="1"/>
</dbReference>
<feature type="compositionally biased region" description="Pro residues" evidence="1">
    <location>
        <begin position="337"/>
        <end position="350"/>
    </location>
</feature>
<feature type="compositionally biased region" description="Polar residues" evidence="1">
    <location>
        <begin position="154"/>
        <end position="167"/>
    </location>
</feature>
<feature type="region of interest" description="Disordered" evidence="1">
    <location>
        <begin position="317"/>
        <end position="387"/>
    </location>
</feature>
<dbReference type="Proteomes" id="UP001215280">
    <property type="component" value="Unassembled WGS sequence"/>
</dbReference>
<feature type="region of interest" description="Disordered" evidence="1">
    <location>
        <begin position="1"/>
        <end position="39"/>
    </location>
</feature>
<dbReference type="EMBL" id="JARJLG010000005">
    <property type="protein sequence ID" value="KAJ7780651.1"/>
    <property type="molecule type" value="Genomic_DNA"/>
</dbReference>
<dbReference type="Gene3D" id="1.10.20.10">
    <property type="entry name" value="Histone, subunit A"/>
    <property type="match status" value="1"/>
</dbReference>
<evidence type="ECO:0000313" key="2">
    <source>
        <dbReference type="EMBL" id="KAJ7780651.1"/>
    </source>
</evidence>
<keyword evidence="3" id="KW-1185">Reference proteome</keyword>
<dbReference type="GO" id="GO:0046982">
    <property type="term" value="F:protein heterodimerization activity"/>
    <property type="evidence" value="ECO:0007669"/>
    <property type="project" value="InterPro"/>
</dbReference>
<feature type="region of interest" description="Disordered" evidence="1">
    <location>
        <begin position="145"/>
        <end position="226"/>
    </location>
</feature>
<feature type="compositionally biased region" description="Low complexity" evidence="1">
    <location>
        <begin position="322"/>
        <end position="336"/>
    </location>
</feature>
<sequence>MDSDSVAPSVVSENPPVVEVEPDEEWDELSSDIEEDPVERVPGESLLPSLRLESIIKADGVMGSLALSKEGLFMLSIATEEFVKRLAQGGHRQASAERRACVDYRDIAATTQQYQEFMFLQKTIPSPVSLSEALRLRELKEKEMLEDDPALVPTPSSTVGLTTSTTKPKAKNRVPNGKEKQSRRGNSSRPESRAHSQVRWDYQDMPASNGHSYGPVATTSARGGRESGWTRWPNGQNFIAVDPLSAAPLHNGFNSVAHHQQSPMPSVNGHTPVPLRPREAETSPARQHPNYWQRSASPWATAALETPAVQPLDSISVGPVAPALSQSSRDPSSAPAPSTPPPAPAAPPPGSVTTAETSTAPSILVSAGPASSLVAQNPGRTIYSQKK</sequence>
<organism evidence="2 3">
    <name type="scientific">Mycena maculata</name>
    <dbReference type="NCBI Taxonomy" id="230809"/>
    <lineage>
        <taxon>Eukaryota</taxon>
        <taxon>Fungi</taxon>
        <taxon>Dikarya</taxon>
        <taxon>Basidiomycota</taxon>
        <taxon>Agaricomycotina</taxon>
        <taxon>Agaricomycetes</taxon>
        <taxon>Agaricomycetidae</taxon>
        <taxon>Agaricales</taxon>
        <taxon>Marasmiineae</taxon>
        <taxon>Mycenaceae</taxon>
        <taxon>Mycena</taxon>
    </lineage>
</organism>
<feature type="region of interest" description="Disordered" evidence="1">
    <location>
        <begin position="258"/>
        <end position="291"/>
    </location>
</feature>
<feature type="compositionally biased region" description="Polar residues" evidence="1">
    <location>
        <begin position="351"/>
        <end position="361"/>
    </location>
</feature>
<evidence type="ECO:0000313" key="3">
    <source>
        <dbReference type="Proteomes" id="UP001215280"/>
    </source>
</evidence>
<dbReference type="AlphaFoldDB" id="A0AAD7K8J5"/>
<accession>A0AAD7K8J5</accession>
<proteinExistence type="predicted"/>
<evidence type="ECO:0008006" key="4">
    <source>
        <dbReference type="Google" id="ProtNLM"/>
    </source>
</evidence>
<feature type="compositionally biased region" description="Acidic residues" evidence="1">
    <location>
        <begin position="20"/>
        <end position="37"/>
    </location>
</feature>
<feature type="compositionally biased region" description="Polar residues" evidence="1">
    <location>
        <begin position="373"/>
        <end position="387"/>
    </location>
</feature>
<comment type="caution">
    <text evidence="2">The sequence shown here is derived from an EMBL/GenBank/DDBJ whole genome shotgun (WGS) entry which is preliminary data.</text>
</comment>
<feature type="compositionally biased region" description="Low complexity" evidence="1">
    <location>
        <begin position="1"/>
        <end position="19"/>
    </location>
</feature>
<protein>
    <recommendedName>
        <fullName evidence="4">Transcription factor CBF/NF-Y/archaeal histone domain-containing protein</fullName>
    </recommendedName>
</protein>
<dbReference type="InterPro" id="IPR009072">
    <property type="entry name" value="Histone-fold"/>
</dbReference>
<evidence type="ECO:0000256" key="1">
    <source>
        <dbReference type="SAM" id="MobiDB-lite"/>
    </source>
</evidence>